<dbReference type="InterPro" id="IPR002816">
    <property type="entry name" value="TraB/PrgY/GumN_fam"/>
</dbReference>
<dbReference type="AlphaFoldDB" id="A0A2W5AEF6"/>
<organism evidence="2 3">
    <name type="scientific">Sphingomonas sanxanigenens</name>
    <dbReference type="NCBI Taxonomy" id="397260"/>
    <lineage>
        <taxon>Bacteria</taxon>
        <taxon>Pseudomonadati</taxon>
        <taxon>Pseudomonadota</taxon>
        <taxon>Alphaproteobacteria</taxon>
        <taxon>Sphingomonadales</taxon>
        <taxon>Sphingomonadaceae</taxon>
        <taxon>Sphingomonas</taxon>
    </lineage>
</organism>
<proteinExistence type="predicted"/>
<evidence type="ECO:0000256" key="1">
    <source>
        <dbReference type="SAM" id="SignalP"/>
    </source>
</evidence>
<sequence length="295" mass="31255">MIRIVRLFIPLAAAFVSACSGSGQAEVAKPALWRVSDPDTTIYLFGTIHMLPDRYDWRTPRFNAALARAGTLVLEIADVGDANAQASAYKAVATAPGLPPILDRAPADKRAALAAAIDKAGLKPAQLDGLKTWAAALTIGTMTGKGSGASPLNGVDSQLGALFRDAGKPVDGLETTRQQLGYFDSLPESAQRKLLLGMADDATGDGGKQITDMIAAWSKGDVRRIAVTFDEELKLSPELADRLVRQRNAAWAGWIEQRMAKPGTVMVAVGAGHFAGSDSVIAKLKADGYRVERLQ</sequence>
<evidence type="ECO:0000313" key="3">
    <source>
        <dbReference type="Proteomes" id="UP000249066"/>
    </source>
</evidence>
<protein>
    <submittedName>
        <fullName evidence="2">TraB/GumN family protein</fullName>
    </submittedName>
</protein>
<comment type="caution">
    <text evidence="2">The sequence shown here is derived from an EMBL/GenBank/DDBJ whole genome shotgun (WGS) entry which is preliminary data.</text>
</comment>
<evidence type="ECO:0000313" key="2">
    <source>
        <dbReference type="EMBL" id="PZO90699.1"/>
    </source>
</evidence>
<dbReference type="PANTHER" id="PTHR40590">
    <property type="entry name" value="CYTOPLASMIC PROTEIN-RELATED"/>
    <property type="match status" value="1"/>
</dbReference>
<dbReference type="EMBL" id="QFNN01000022">
    <property type="protein sequence ID" value="PZO90699.1"/>
    <property type="molecule type" value="Genomic_DNA"/>
</dbReference>
<accession>A0A2W5AEF6</accession>
<feature type="signal peptide" evidence="1">
    <location>
        <begin position="1"/>
        <end position="25"/>
    </location>
</feature>
<reference evidence="2 3" key="1">
    <citation type="submission" date="2017-08" db="EMBL/GenBank/DDBJ databases">
        <title>Infants hospitalized years apart are colonized by the same room-sourced microbial strains.</title>
        <authorList>
            <person name="Brooks B."/>
            <person name="Olm M.R."/>
            <person name="Firek B.A."/>
            <person name="Baker R."/>
            <person name="Thomas B.C."/>
            <person name="Morowitz M.J."/>
            <person name="Banfield J.F."/>
        </authorList>
    </citation>
    <scope>NUCLEOTIDE SEQUENCE [LARGE SCALE GENOMIC DNA]</scope>
    <source>
        <strain evidence="2">S2_018_000_R2_101</strain>
    </source>
</reference>
<name>A0A2W5AEF6_9SPHN</name>
<dbReference type="PROSITE" id="PS51257">
    <property type="entry name" value="PROKAR_LIPOPROTEIN"/>
    <property type="match status" value="1"/>
</dbReference>
<feature type="chain" id="PRO_5015951921" evidence="1">
    <location>
        <begin position="26"/>
        <end position="295"/>
    </location>
</feature>
<keyword evidence="1" id="KW-0732">Signal</keyword>
<dbReference type="InterPro" id="IPR047111">
    <property type="entry name" value="YbaP-like"/>
</dbReference>
<dbReference type="CDD" id="cd14789">
    <property type="entry name" value="Tiki"/>
    <property type="match status" value="1"/>
</dbReference>
<dbReference type="Pfam" id="PF01963">
    <property type="entry name" value="TraB_PrgY_gumN"/>
    <property type="match status" value="1"/>
</dbReference>
<dbReference type="Proteomes" id="UP000249066">
    <property type="component" value="Unassembled WGS sequence"/>
</dbReference>
<gene>
    <name evidence="2" type="ORF">DI623_05790</name>
</gene>
<dbReference type="PANTHER" id="PTHR40590:SF1">
    <property type="entry name" value="CYTOPLASMIC PROTEIN"/>
    <property type="match status" value="1"/>
</dbReference>